<evidence type="ECO:0000313" key="2">
    <source>
        <dbReference type="EMBL" id="WKN39820.1"/>
    </source>
</evidence>
<sequence>MLGEWELIAEKSASKKLTDYPSAIGFTPDSIEFFEGFVEEVTDSITGEDKYQYFGNFTLYKIQSNSIYIKNVLDDSWNYWSSFIKVEEDTLILAGKDSTELKYVRIHHDLKKSPEFDQIIYSATGCYGSCPMMDISVNQDGSLLFQGEGYTNVLGFFEGRLTKSQTEYIFNKFRKANISNLDNNYEVGHTDDTEITTTFIKEGRIIKTISDYGMAGPKELIWAYVPISGIYEQIALDSIPNDEPFYPKLHYYTFLKDSLILSLNKSESFYLWTELRGSPTVNTSFVTTYKLGFRRNYTYWGPDPNEKRQHERELKKVDTNGQYFSFHFENETITYDLGYNFVDKNFDRDDFRKPESWEK</sequence>
<dbReference type="InterPro" id="IPR045497">
    <property type="entry name" value="DUF6438"/>
</dbReference>
<protein>
    <submittedName>
        <fullName evidence="2">DUF6438 domain-containing protein</fullName>
    </submittedName>
</protein>
<reference evidence="2" key="2">
    <citation type="journal article" date="2024" name="Antonie Van Leeuwenhoek">
        <title>Roseihalotalea indica gen. nov., sp. nov., a halophilic Bacteroidetes from mesopelagic Southwest Indian Ocean with higher carbohydrate metabolic potential.</title>
        <authorList>
            <person name="Chen B."/>
            <person name="Zhang M."/>
            <person name="Lin D."/>
            <person name="Ye J."/>
            <person name="Tang K."/>
        </authorList>
    </citation>
    <scope>NUCLEOTIDE SEQUENCE</scope>
    <source>
        <strain evidence="2">TK19036</strain>
    </source>
</reference>
<dbReference type="Pfam" id="PF20033">
    <property type="entry name" value="DUF6438"/>
    <property type="match status" value="1"/>
</dbReference>
<proteinExistence type="predicted"/>
<gene>
    <name evidence="2" type="ORF">K4G66_14080</name>
</gene>
<organism evidence="2">
    <name type="scientific">Roseihalotalea indica</name>
    <dbReference type="NCBI Taxonomy" id="2867963"/>
    <lineage>
        <taxon>Bacteria</taxon>
        <taxon>Pseudomonadati</taxon>
        <taxon>Bacteroidota</taxon>
        <taxon>Cytophagia</taxon>
        <taxon>Cytophagales</taxon>
        <taxon>Catalimonadaceae</taxon>
        <taxon>Roseihalotalea</taxon>
    </lineage>
</organism>
<evidence type="ECO:0000259" key="1">
    <source>
        <dbReference type="Pfam" id="PF20033"/>
    </source>
</evidence>
<name>A0AA49JJK3_9BACT</name>
<feature type="domain" description="DUF6438" evidence="1">
    <location>
        <begin position="117"/>
        <end position="230"/>
    </location>
</feature>
<accession>A0AA49JJK3</accession>
<reference evidence="2" key="1">
    <citation type="journal article" date="2023" name="Comput. Struct. Biotechnol. J.">
        <title>Discovery of a novel marine Bacteroidetes with a rich repertoire of carbohydrate-active enzymes.</title>
        <authorList>
            <person name="Chen B."/>
            <person name="Liu G."/>
            <person name="Chen Q."/>
            <person name="Wang H."/>
            <person name="Liu L."/>
            <person name="Tang K."/>
        </authorList>
    </citation>
    <scope>NUCLEOTIDE SEQUENCE</scope>
    <source>
        <strain evidence="2">TK19036</strain>
    </source>
</reference>
<dbReference type="EMBL" id="CP120682">
    <property type="protein sequence ID" value="WKN39820.1"/>
    <property type="molecule type" value="Genomic_DNA"/>
</dbReference>
<dbReference type="AlphaFoldDB" id="A0AA49JJK3"/>